<evidence type="ECO:0000256" key="3">
    <source>
        <dbReference type="ARBA" id="ARBA00022771"/>
    </source>
</evidence>
<evidence type="ECO:0000256" key="5">
    <source>
        <dbReference type="ARBA" id="ARBA00023242"/>
    </source>
</evidence>
<dbReference type="GO" id="GO:0000978">
    <property type="term" value="F:RNA polymerase II cis-regulatory region sequence-specific DNA binding"/>
    <property type="evidence" value="ECO:0007669"/>
    <property type="project" value="TreeGrafter"/>
</dbReference>
<dbReference type="HOGENOM" id="CLU_033740_0_0_1"/>
<dbReference type="PANTHER" id="PTHR24388:SF104">
    <property type="entry name" value="AT-RICH BINDING PROTEIN-RELATED"/>
    <property type="match status" value="1"/>
</dbReference>
<protein>
    <submittedName>
        <fullName evidence="9">Putative zinc finger protein</fullName>
    </submittedName>
</protein>
<dbReference type="Proteomes" id="UP000013521">
    <property type="component" value="Unassembled WGS sequence"/>
</dbReference>
<feature type="compositionally biased region" description="Basic and acidic residues" evidence="7">
    <location>
        <begin position="148"/>
        <end position="157"/>
    </location>
</feature>
<evidence type="ECO:0000256" key="2">
    <source>
        <dbReference type="ARBA" id="ARBA00022737"/>
    </source>
</evidence>
<dbReference type="SMART" id="SM00355">
    <property type="entry name" value="ZnF_C2H2"/>
    <property type="match status" value="5"/>
</dbReference>
<name>R1FX27_BOTPV</name>
<feature type="domain" description="C2H2-type" evidence="8">
    <location>
        <begin position="91"/>
        <end position="115"/>
    </location>
</feature>
<evidence type="ECO:0000313" key="9">
    <source>
        <dbReference type="EMBL" id="EOD43690.1"/>
    </source>
</evidence>
<keyword evidence="4" id="KW-0862">Zinc</keyword>
<organism evidence="9 10">
    <name type="scientific">Botryosphaeria parva (strain UCR-NP2)</name>
    <name type="common">Grapevine canker fungus</name>
    <name type="synonym">Neofusicoccum parvum</name>
    <dbReference type="NCBI Taxonomy" id="1287680"/>
    <lineage>
        <taxon>Eukaryota</taxon>
        <taxon>Fungi</taxon>
        <taxon>Dikarya</taxon>
        <taxon>Ascomycota</taxon>
        <taxon>Pezizomycotina</taxon>
        <taxon>Dothideomycetes</taxon>
        <taxon>Dothideomycetes incertae sedis</taxon>
        <taxon>Botryosphaeriales</taxon>
        <taxon>Botryosphaeriaceae</taxon>
        <taxon>Neofusicoccum</taxon>
    </lineage>
</organism>
<dbReference type="KEGG" id="npa:UCRNP2_9609"/>
<evidence type="ECO:0000256" key="1">
    <source>
        <dbReference type="ARBA" id="ARBA00022723"/>
    </source>
</evidence>
<dbReference type="GO" id="GO:0000981">
    <property type="term" value="F:DNA-binding transcription factor activity, RNA polymerase II-specific"/>
    <property type="evidence" value="ECO:0007669"/>
    <property type="project" value="TreeGrafter"/>
</dbReference>
<keyword evidence="5" id="KW-0539">Nucleus</keyword>
<dbReference type="PANTHER" id="PTHR24388">
    <property type="entry name" value="ZINC FINGER PROTEIN"/>
    <property type="match status" value="1"/>
</dbReference>
<dbReference type="EMBL" id="KB916804">
    <property type="protein sequence ID" value="EOD43690.1"/>
    <property type="molecule type" value="Genomic_DNA"/>
</dbReference>
<sequence length="424" mass="47113">MMQSTSKKGPEKTTAIESDTLNEVLCPCGGQILDSGSEEPLHCECGRVFQDAYGPARDAYDPSTSTFSCCTCGLDYDSWDEMWHHQLFIHHPCIGCHKIFVCETRLMQHQRQTNHCYCATCDEHFMTPDRLRQHLLETHRISRAEVFHDAADDERPLDPTATATSPSDPPVFKGGFKSGKNFLHINLRCRACGRDFTSPKTLHDHRTRGWHDPFTSIGCPFDGGRCDAADRDFPSTSALLHHLETAQCGSGIALPDLNDALRGAELERFVVPELHLRPTPRDPCAALGERDVLALCDEQAVAAAAAAAGNDEGRAGDKRLKLRCPFCPPSWKTYPAKQQLKAHLVSYNHTPRFLRYPEFVVLPPTKSKRKVDFGSWSGLAHSLETLLCAGEVEGVQRALDVIEDRLRALGRLGEGEGEADMMMD</sequence>
<feature type="region of interest" description="Disordered" evidence="7">
    <location>
        <begin position="148"/>
        <end position="170"/>
    </location>
</feature>
<dbReference type="AlphaFoldDB" id="R1FX27"/>
<feature type="domain" description="C2H2-type" evidence="8">
    <location>
        <begin position="187"/>
        <end position="211"/>
    </location>
</feature>
<dbReference type="InterPro" id="IPR013087">
    <property type="entry name" value="Znf_C2H2_type"/>
</dbReference>
<dbReference type="OrthoDB" id="6077919at2759"/>
<evidence type="ECO:0000256" key="7">
    <source>
        <dbReference type="SAM" id="MobiDB-lite"/>
    </source>
</evidence>
<evidence type="ECO:0000259" key="8">
    <source>
        <dbReference type="PROSITE" id="PS50157"/>
    </source>
</evidence>
<keyword evidence="2" id="KW-0677">Repeat</keyword>
<dbReference type="InterPro" id="IPR050527">
    <property type="entry name" value="Snail/Krueppel_Znf"/>
</dbReference>
<evidence type="ECO:0000256" key="6">
    <source>
        <dbReference type="PROSITE-ProRule" id="PRU00042"/>
    </source>
</evidence>
<evidence type="ECO:0000313" key="10">
    <source>
        <dbReference type="Proteomes" id="UP000013521"/>
    </source>
</evidence>
<gene>
    <name evidence="9" type="ORF">UCRNP2_9609</name>
</gene>
<accession>R1FX27</accession>
<dbReference type="PROSITE" id="PS50157">
    <property type="entry name" value="ZINC_FINGER_C2H2_2"/>
    <property type="match status" value="2"/>
</dbReference>
<reference evidence="10" key="1">
    <citation type="journal article" date="2013" name="Genome Announc.">
        <title>Draft genome sequence of Neofusicoccum parvum isolate UCR-NP2, a fungal vascular pathogen associated with grapevine cankers.</title>
        <authorList>
            <person name="Blanco-Ulate B."/>
            <person name="Rolshausen P."/>
            <person name="Cantu D."/>
        </authorList>
    </citation>
    <scope>NUCLEOTIDE SEQUENCE [LARGE SCALE GENOMIC DNA]</scope>
    <source>
        <strain evidence="10">UCR-NP2</strain>
    </source>
</reference>
<evidence type="ECO:0000256" key="4">
    <source>
        <dbReference type="ARBA" id="ARBA00022833"/>
    </source>
</evidence>
<keyword evidence="1" id="KW-0479">Metal-binding</keyword>
<keyword evidence="3 6" id="KW-0863">Zinc-finger</keyword>
<proteinExistence type="predicted"/>
<dbReference type="PROSITE" id="PS00028">
    <property type="entry name" value="ZINC_FINGER_C2H2_1"/>
    <property type="match status" value="3"/>
</dbReference>
<dbReference type="GO" id="GO:0008270">
    <property type="term" value="F:zinc ion binding"/>
    <property type="evidence" value="ECO:0007669"/>
    <property type="project" value="UniProtKB-KW"/>
</dbReference>